<dbReference type="PANTHER" id="PTHR43531:SF11">
    <property type="entry name" value="METHYL-ACCEPTING CHEMOTAXIS PROTEIN 3"/>
    <property type="match status" value="1"/>
</dbReference>
<keyword evidence="5 8" id="KW-1133">Transmembrane helix</keyword>
<evidence type="ECO:0000256" key="4">
    <source>
        <dbReference type="ARBA" id="ARBA00022692"/>
    </source>
</evidence>
<organism evidence="10">
    <name type="scientific">bioreactor metagenome</name>
    <dbReference type="NCBI Taxonomy" id="1076179"/>
    <lineage>
        <taxon>unclassified sequences</taxon>
        <taxon>metagenomes</taxon>
        <taxon>ecological metagenomes</taxon>
    </lineage>
</organism>
<dbReference type="AlphaFoldDB" id="A0A644TJ16"/>
<evidence type="ECO:0000256" key="5">
    <source>
        <dbReference type="ARBA" id="ARBA00022989"/>
    </source>
</evidence>
<feature type="region of interest" description="Disordered" evidence="7">
    <location>
        <begin position="808"/>
        <end position="827"/>
    </location>
</feature>
<dbReference type="Gene3D" id="6.10.340.10">
    <property type="match status" value="1"/>
</dbReference>
<dbReference type="SMART" id="SM00283">
    <property type="entry name" value="MA"/>
    <property type="match status" value="1"/>
</dbReference>
<protein>
    <recommendedName>
        <fullName evidence="9">Methyl-accepting transducer domain-containing protein</fullName>
    </recommendedName>
</protein>
<dbReference type="InterPro" id="IPR004089">
    <property type="entry name" value="MCPsignal_dom"/>
</dbReference>
<feature type="compositionally biased region" description="Polar residues" evidence="7">
    <location>
        <begin position="809"/>
        <end position="821"/>
    </location>
</feature>
<evidence type="ECO:0000256" key="6">
    <source>
        <dbReference type="ARBA" id="ARBA00023136"/>
    </source>
</evidence>
<gene>
    <name evidence="10" type="ORF">SDC9_11952</name>
</gene>
<reference evidence="10" key="1">
    <citation type="submission" date="2019-08" db="EMBL/GenBank/DDBJ databases">
        <authorList>
            <person name="Kucharzyk K."/>
            <person name="Murdoch R.W."/>
            <person name="Higgins S."/>
            <person name="Loffler F."/>
        </authorList>
    </citation>
    <scope>NUCLEOTIDE SEQUENCE</scope>
</reference>
<keyword evidence="2" id="KW-1003">Cell membrane</keyword>
<dbReference type="CDD" id="cd11386">
    <property type="entry name" value="MCP_signal"/>
    <property type="match status" value="1"/>
</dbReference>
<evidence type="ECO:0000256" key="7">
    <source>
        <dbReference type="SAM" id="MobiDB-lite"/>
    </source>
</evidence>
<evidence type="ECO:0000256" key="3">
    <source>
        <dbReference type="ARBA" id="ARBA00022500"/>
    </source>
</evidence>
<dbReference type="GO" id="GO:0006935">
    <property type="term" value="P:chemotaxis"/>
    <property type="evidence" value="ECO:0007669"/>
    <property type="project" value="UniProtKB-KW"/>
</dbReference>
<feature type="transmembrane region" description="Helical" evidence="8">
    <location>
        <begin position="6"/>
        <end position="26"/>
    </location>
</feature>
<sequence>MGNLSIRIKLLAIVIVTIVLVSIIIATKSIYEVNNLTNQTIEEYKERAFNANIEEMKNYTTFAVNIAKDAYEKSKIENVKARKATYLKSQTDFLFAMITKIYEDQKNKIPEAELKKVLLDAIGSVRYGQDNDYFFVYDKNSTILKLPLTPEKEGTKNTGSHVLEFIKTAFEKGEGVVPYTQVISGKPPREKLSNVRLFEPYEWIIGTGVYIDNEEKELKAKALEEISKIRFGQDGYFFVYDYDGTNIMHPVNPALVGKNLMENKSKKGVYYIKDLIEAAKKGGGTILFDFQKTKDDPKLYDKIGYADGLQEWKWMIGTGVYIDNVEKNIEIMRQNSYQKISSIILGIVIIAVIVSIVLIAFISFFITKEIILPLEKFKEGLLSFFKYLNKEVKNVEKIEVKNNDEIGIMGKFVNENIEKTNKLLKQDEALINNVKEVVLEINKGNLKNRIEAKTENESLEELKNILNEMLILISSKVNNNLVVIDEVLQTYKKMDFRPRIENPHGEVAKEINSLADTINHLLVENKKNGLTLENSSHILLENVNKLNISSNEAAASLEETAAAIEEITSNIRNTTQNISKMATLSNQVTKSVTQGESLANTTTNAMDEINNQVNLINDAISVIDNIAFQTNILSLNAAVEAATAGEAGKGFAVVAQEVRNLASRSAEAAREIKSIVENATIKANEGKDISKNMIEGYVGLTKDIQQTITLIQDIEMSSKEQLVGIEQINDAVNQLDRQTQQNAMVSSQTHDVAIVTDEIAKMVVSDANEKEFIGKDEVSARDMNKTLSQKKDNSVNIVELKKVSKQQKETVVTSNKATNNDGEWESF</sequence>
<evidence type="ECO:0000259" key="9">
    <source>
        <dbReference type="PROSITE" id="PS50111"/>
    </source>
</evidence>
<name>A0A644TJ16_9ZZZZ</name>
<evidence type="ECO:0000313" key="10">
    <source>
        <dbReference type="EMBL" id="MPL66282.1"/>
    </source>
</evidence>
<comment type="subcellular location">
    <subcellularLocation>
        <location evidence="1">Cell membrane</location>
        <topology evidence="1">Multi-pass membrane protein</topology>
    </subcellularLocation>
</comment>
<dbReference type="PROSITE" id="PS50111">
    <property type="entry name" value="CHEMOTAXIS_TRANSDUC_2"/>
    <property type="match status" value="1"/>
</dbReference>
<evidence type="ECO:0000256" key="1">
    <source>
        <dbReference type="ARBA" id="ARBA00004651"/>
    </source>
</evidence>
<dbReference type="SMART" id="SM01049">
    <property type="entry name" value="Cache_2"/>
    <property type="match status" value="2"/>
</dbReference>
<dbReference type="InterPro" id="IPR004010">
    <property type="entry name" value="Double_Cache_2"/>
</dbReference>
<dbReference type="SUPFAM" id="SSF58104">
    <property type="entry name" value="Methyl-accepting chemotaxis protein (MCP) signaling domain"/>
    <property type="match status" value="1"/>
</dbReference>
<keyword evidence="4 8" id="KW-0812">Transmembrane</keyword>
<dbReference type="PANTHER" id="PTHR43531">
    <property type="entry name" value="PROTEIN ICFG"/>
    <property type="match status" value="1"/>
</dbReference>
<dbReference type="Gene3D" id="1.10.287.950">
    <property type="entry name" value="Methyl-accepting chemotaxis protein"/>
    <property type="match status" value="1"/>
</dbReference>
<dbReference type="InterPro" id="IPR033480">
    <property type="entry name" value="sCache_2"/>
</dbReference>
<dbReference type="GO" id="GO:0004888">
    <property type="term" value="F:transmembrane signaling receptor activity"/>
    <property type="evidence" value="ECO:0007669"/>
    <property type="project" value="InterPro"/>
</dbReference>
<dbReference type="InterPro" id="IPR004090">
    <property type="entry name" value="Chemotax_Me-accpt_rcpt"/>
</dbReference>
<dbReference type="Pfam" id="PF00015">
    <property type="entry name" value="MCPsignal"/>
    <property type="match status" value="1"/>
</dbReference>
<accession>A0A644TJ16</accession>
<keyword evidence="6 8" id="KW-0472">Membrane</keyword>
<dbReference type="GO" id="GO:0007165">
    <property type="term" value="P:signal transduction"/>
    <property type="evidence" value="ECO:0007669"/>
    <property type="project" value="InterPro"/>
</dbReference>
<keyword evidence="3" id="KW-0145">Chemotaxis</keyword>
<dbReference type="GO" id="GO:0005886">
    <property type="term" value="C:plasma membrane"/>
    <property type="evidence" value="ECO:0007669"/>
    <property type="project" value="UniProtKB-SubCell"/>
</dbReference>
<dbReference type="InterPro" id="IPR051310">
    <property type="entry name" value="MCP_chemotaxis"/>
</dbReference>
<dbReference type="PRINTS" id="PR00260">
    <property type="entry name" value="CHEMTRNSDUCR"/>
</dbReference>
<comment type="caution">
    <text evidence="10">The sequence shown here is derived from an EMBL/GenBank/DDBJ whole genome shotgun (WGS) entry which is preliminary data.</text>
</comment>
<proteinExistence type="predicted"/>
<dbReference type="EMBL" id="VSSQ01000031">
    <property type="protein sequence ID" value="MPL66282.1"/>
    <property type="molecule type" value="Genomic_DNA"/>
</dbReference>
<feature type="transmembrane region" description="Helical" evidence="8">
    <location>
        <begin position="342"/>
        <end position="366"/>
    </location>
</feature>
<dbReference type="Gene3D" id="3.30.450.20">
    <property type="entry name" value="PAS domain"/>
    <property type="match status" value="2"/>
</dbReference>
<dbReference type="Pfam" id="PF08269">
    <property type="entry name" value="dCache_2"/>
    <property type="match status" value="1"/>
</dbReference>
<evidence type="ECO:0000256" key="8">
    <source>
        <dbReference type="SAM" id="Phobius"/>
    </source>
</evidence>
<feature type="domain" description="Methyl-accepting transducer" evidence="9">
    <location>
        <begin position="528"/>
        <end position="757"/>
    </location>
</feature>
<evidence type="ECO:0000256" key="2">
    <source>
        <dbReference type="ARBA" id="ARBA00022475"/>
    </source>
</evidence>